<dbReference type="Ensembl" id="ENSMMUT00000087182.1">
    <property type="protein sequence ID" value="ENSMMUP00000073849.1"/>
    <property type="gene ID" value="ENSMMUG00000063702.1"/>
</dbReference>
<organism evidence="1 2">
    <name type="scientific">Macaca mulatta</name>
    <name type="common">Rhesus macaque</name>
    <dbReference type="NCBI Taxonomy" id="9544"/>
    <lineage>
        <taxon>Eukaryota</taxon>
        <taxon>Metazoa</taxon>
        <taxon>Chordata</taxon>
        <taxon>Craniata</taxon>
        <taxon>Vertebrata</taxon>
        <taxon>Euteleostomi</taxon>
        <taxon>Mammalia</taxon>
        <taxon>Eutheria</taxon>
        <taxon>Euarchontoglires</taxon>
        <taxon>Primates</taxon>
        <taxon>Haplorrhini</taxon>
        <taxon>Catarrhini</taxon>
        <taxon>Cercopithecidae</taxon>
        <taxon>Cercopithecinae</taxon>
        <taxon>Macaca</taxon>
    </lineage>
</organism>
<name>A0A5F8AAA3_MACMU</name>
<dbReference type="VEuPathDB" id="HostDB:ENSMMUG00000063702"/>
<dbReference type="PANTHER" id="PTHR46254:SF6">
    <property type="entry name" value="HIGH MOBILITY GROUP AT-HOOK 2"/>
    <property type="match status" value="1"/>
</dbReference>
<proteinExistence type="predicted"/>
<sequence>MHAHLRINTGVFPMLWPQVFMGGIRPACSKVDEMEGGIFYHFFFFFETESHSVAQVGVQRHDLGSLHPLPPEFKQFSCLSLPSSWDYRCAPPCLTHPANFCIFSRDEGSQCWPGCNGHHWRFAILTSNDLPASASKCWDHRHEPPCLASSVNFQNM</sequence>
<dbReference type="Bgee" id="ENSMMUG00000063702">
    <property type="expression patterns" value="Expressed in cerebellar cortex"/>
</dbReference>
<dbReference type="GeneTree" id="ENSGT00940000161627"/>
<dbReference type="STRING" id="9544.ENSMMUP00000073849"/>
<reference evidence="1" key="4">
    <citation type="submission" date="2025-09" db="UniProtKB">
        <authorList>
            <consortium name="Ensembl"/>
        </authorList>
    </citation>
    <scope>IDENTIFICATION</scope>
    <source>
        <strain evidence="1">17573</strain>
    </source>
</reference>
<accession>A0A5F8AAA3</accession>
<dbReference type="AlphaFoldDB" id="A0A5F8AAA3"/>
<evidence type="ECO:0000313" key="1">
    <source>
        <dbReference type="Ensembl" id="ENSMMUP00000073849.1"/>
    </source>
</evidence>
<evidence type="ECO:0000313" key="2">
    <source>
        <dbReference type="Proteomes" id="UP000006718"/>
    </source>
</evidence>
<dbReference type="InParanoid" id="A0A5F8AAA3"/>
<keyword evidence="2" id="KW-1185">Reference proteome</keyword>
<dbReference type="Proteomes" id="UP000006718">
    <property type="component" value="Chromosome 1"/>
</dbReference>
<dbReference type="PANTHER" id="PTHR46254">
    <property type="entry name" value="PROTEIN GVQW1-RELATED"/>
    <property type="match status" value="1"/>
</dbReference>
<reference evidence="1" key="3">
    <citation type="submission" date="2025-08" db="UniProtKB">
        <authorList>
            <consortium name="Ensembl"/>
        </authorList>
    </citation>
    <scope>IDENTIFICATION</scope>
    <source>
        <strain evidence="1">17573</strain>
    </source>
</reference>
<reference evidence="2" key="1">
    <citation type="journal article" date="2007" name="Science">
        <title>Evolutionary and biomedical insights from the rhesus macaque genome.</title>
        <authorList>
            <person name="Gibbs R.A."/>
            <person name="Rogers J."/>
            <person name="Katze M.G."/>
            <person name="Bumgarner R."/>
            <person name="Weinstock G.M."/>
            <person name="Mardis E.R."/>
            <person name="Remington K.A."/>
            <person name="Strausberg R.L."/>
            <person name="Venter J.C."/>
            <person name="Wilson R.K."/>
            <person name="Batzer M.A."/>
            <person name="Bustamante C.D."/>
            <person name="Eichler E.E."/>
            <person name="Hahn M.W."/>
            <person name="Hardison R.C."/>
            <person name="Makova K.D."/>
            <person name="Miller W."/>
            <person name="Milosavljevic A."/>
            <person name="Palermo R.E."/>
            <person name="Siepel A."/>
            <person name="Sikela J.M."/>
            <person name="Attaway T."/>
            <person name="Bell S."/>
            <person name="Bernard K.E."/>
            <person name="Buhay C.J."/>
            <person name="Chandrabose M.N."/>
            <person name="Dao M."/>
            <person name="Davis C."/>
            <person name="Delehaunty K.D."/>
            <person name="Ding Y."/>
            <person name="Dinh H.H."/>
            <person name="Dugan-Rocha S."/>
            <person name="Fulton L.A."/>
            <person name="Gabisi R.A."/>
            <person name="Garner T.T."/>
            <person name="Godfrey J."/>
            <person name="Hawes A.C."/>
            <person name="Hernandez J."/>
            <person name="Hines S."/>
            <person name="Holder M."/>
            <person name="Hume J."/>
            <person name="Jhangiani S.N."/>
            <person name="Joshi V."/>
            <person name="Khan Z.M."/>
            <person name="Kirkness E.F."/>
            <person name="Cree A."/>
            <person name="Fowler R.G."/>
            <person name="Lee S."/>
            <person name="Lewis L.R."/>
            <person name="Li Z."/>
            <person name="Liu Y.-S."/>
            <person name="Moore S.M."/>
            <person name="Muzny D."/>
            <person name="Nazareth L.V."/>
            <person name="Ngo D.N."/>
            <person name="Okwuonu G.O."/>
            <person name="Pai G."/>
            <person name="Parker D."/>
            <person name="Paul H.A."/>
            <person name="Pfannkoch C."/>
            <person name="Pohl C.S."/>
            <person name="Rogers Y.-H.C."/>
            <person name="Ruiz S.J."/>
            <person name="Sabo A."/>
            <person name="Santibanez J."/>
            <person name="Schneider B.W."/>
            <person name="Smith S.M."/>
            <person name="Sodergren E."/>
            <person name="Svatek A.F."/>
            <person name="Utterback T.R."/>
            <person name="Vattathil S."/>
            <person name="Warren W."/>
            <person name="White C.S."/>
            <person name="Chinwalla A.T."/>
            <person name="Feng Y."/>
            <person name="Halpern A.L."/>
            <person name="Hillier L.W."/>
            <person name="Huang X."/>
            <person name="Minx P."/>
            <person name="Nelson J.O."/>
            <person name="Pepin K.H."/>
            <person name="Qin X."/>
            <person name="Sutton G.G."/>
            <person name="Venter E."/>
            <person name="Walenz B.P."/>
            <person name="Wallis J.W."/>
            <person name="Worley K.C."/>
            <person name="Yang S.-P."/>
            <person name="Jones S.M."/>
            <person name="Marra M.A."/>
            <person name="Rocchi M."/>
            <person name="Schein J.E."/>
            <person name="Baertsch R."/>
            <person name="Clarke L."/>
            <person name="Csuros M."/>
            <person name="Glasscock J."/>
            <person name="Harris R.A."/>
            <person name="Havlak P."/>
            <person name="Jackson A.R."/>
            <person name="Jiang H."/>
            <person name="Liu Y."/>
            <person name="Messina D.N."/>
            <person name="Shen Y."/>
            <person name="Song H.X.-Z."/>
            <person name="Wylie T."/>
            <person name="Zhang L."/>
            <person name="Birney E."/>
            <person name="Han K."/>
            <person name="Konkel M.K."/>
            <person name="Lee J."/>
            <person name="Smit A.F.A."/>
            <person name="Ullmer B."/>
            <person name="Wang H."/>
            <person name="Xing J."/>
            <person name="Burhans R."/>
            <person name="Cheng Z."/>
            <person name="Karro J.E."/>
            <person name="Ma J."/>
            <person name="Raney B."/>
            <person name="She X."/>
            <person name="Cox M.J."/>
            <person name="Demuth J.P."/>
            <person name="Dumas L.J."/>
            <person name="Han S.-G."/>
            <person name="Hopkins J."/>
            <person name="Karimpour-Fard A."/>
            <person name="Kim Y.H."/>
            <person name="Pollack J.R."/>
            <person name="Vinar T."/>
            <person name="Addo-Quaye C."/>
            <person name="Degenhardt J."/>
            <person name="Denby A."/>
            <person name="Hubisz M.J."/>
            <person name="Indap A."/>
            <person name="Kosiol C."/>
            <person name="Lahn B.T."/>
            <person name="Lawson H.A."/>
            <person name="Marklein A."/>
            <person name="Nielsen R."/>
            <person name="Vallender E.J."/>
            <person name="Clark A.G."/>
            <person name="Ferguson B."/>
            <person name="Hernandez R.D."/>
            <person name="Hirani K."/>
            <person name="Kehrer-Sawatzki H."/>
            <person name="Kolb J."/>
            <person name="Patil S."/>
            <person name="Pu L.-L."/>
            <person name="Ren Y."/>
            <person name="Smith D.G."/>
            <person name="Wheeler D.A."/>
            <person name="Schenck I."/>
            <person name="Ball E.V."/>
            <person name="Chen R."/>
            <person name="Cooper D.N."/>
            <person name="Giardine B."/>
            <person name="Hsu F."/>
            <person name="Kent W.J."/>
            <person name="Lesk A."/>
            <person name="Nelson D.L."/>
            <person name="O'brien W.E."/>
            <person name="Pruefer K."/>
            <person name="Stenson P.D."/>
            <person name="Wallace J.C."/>
            <person name="Ke H."/>
            <person name="Liu X.-M."/>
            <person name="Wang P."/>
            <person name="Xiang A.P."/>
            <person name="Yang F."/>
            <person name="Barber G.P."/>
            <person name="Haussler D."/>
            <person name="Karolchik D."/>
            <person name="Kern A.D."/>
            <person name="Kuhn R.M."/>
            <person name="Smith K.E."/>
            <person name="Zwieg A.S."/>
        </authorList>
    </citation>
    <scope>NUCLEOTIDE SEQUENCE [LARGE SCALE GENOMIC DNA]</scope>
    <source>
        <strain evidence="2">17573</strain>
    </source>
</reference>
<reference evidence="1" key="2">
    <citation type="submission" date="2019-01" db="EMBL/GenBank/DDBJ databases">
        <authorList>
            <person name="Graves T."/>
            <person name="Eichler E.E."/>
            <person name="Wilson R.K."/>
        </authorList>
    </citation>
    <scope>NUCLEOTIDE SEQUENCE [LARGE SCALE GENOMIC DNA]</scope>
    <source>
        <strain evidence="1">17573</strain>
    </source>
</reference>
<protein>
    <submittedName>
        <fullName evidence="1">Uncharacterized protein</fullName>
    </submittedName>
</protein>